<feature type="signal peptide" evidence="10">
    <location>
        <begin position="1"/>
        <end position="32"/>
    </location>
</feature>
<feature type="binding site" evidence="8">
    <location>
        <position position="279"/>
    </location>
    <ligand>
        <name>Zn(2+)</name>
        <dbReference type="ChEBI" id="CHEBI:29105"/>
        <label>2</label>
    </ligand>
</feature>
<name>A0A846QR06_9BACT</name>
<comment type="cofactor">
    <cofactor evidence="8">
        <name>Mg(2+)</name>
        <dbReference type="ChEBI" id="CHEBI:18420"/>
    </cofactor>
    <text evidence="8">Binds 1 Mg(2+) ion.</text>
</comment>
<evidence type="ECO:0000256" key="10">
    <source>
        <dbReference type="SAM" id="SignalP"/>
    </source>
</evidence>
<evidence type="ECO:0000256" key="9">
    <source>
        <dbReference type="RuleBase" id="RU003946"/>
    </source>
</evidence>
<evidence type="ECO:0000256" key="8">
    <source>
        <dbReference type="PIRSR" id="PIRSR601952-2"/>
    </source>
</evidence>
<evidence type="ECO:0000313" key="12">
    <source>
        <dbReference type="Proteomes" id="UP000580856"/>
    </source>
</evidence>
<dbReference type="Gene3D" id="1.10.60.40">
    <property type="match status" value="1"/>
</dbReference>
<organism evidence="11 12">
    <name type="scientific">Desulfobaculum xiamenense</name>
    <dbReference type="NCBI Taxonomy" id="995050"/>
    <lineage>
        <taxon>Bacteria</taxon>
        <taxon>Pseudomonadati</taxon>
        <taxon>Thermodesulfobacteriota</taxon>
        <taxon>Desulfovibrionia</taxon>
        <taxon>Desulfovibrionales</taxon>
        <taxon>Desulfovibrionaceae</taxon>
        <taxon>Desulfobaculum</taxon>
    </lineage>
</organism>
<dbReference type="AlphaFoldDB" id="A0A846QR06"/>
<evidence type="ECO:0000256" key="4">
    <source>
        <dbReference type="ARBA" id="ARBA00022801"/>
    </source>
</evidence>
<keyword evidence="3 8" id="KW-0479">Metal-binding</keyword>
<feature type="binding site" evidence="8">
    <location>
        <position position="270"/>
    </location>
    <ligand>
        <name>Mg(2+)</name>
        <dbReference type="ChEBI" id="CHEBI:18420"/>
    </ligand>
</feature>
<dbReference type="InterPro" id="IPR001952">
    <property type="entry name" value="Alkaline_phosphatase"/>
</dbReference>
<feature type="binding site" evidence="8">
    <location>
        <position position="51"/>
    </location>
    <ligand>
        <name>Zn(2+)</name>
        <dbReference type="ChEBI" id="CHEBI:29105"/>
        <label>2</label>
    </ligand>
</feature>
<feature type="active site" description="Phosphoserine intermediate" evidence="7">
    <location>
        <position position="92"/>
    </location>
</feature>
<evidence type="ECO:0000313" key="11">
    <source>
        <dbReference type="EMBL" id="NJB67634.1"/>
    </source>
</evidence>
<dbReference type="SMART" id="SM00098">
    <property type="entry name" value="alkPPc"/>
    <property type="match status" value="1"/>
</dbReference>
<dbReference type="PANTHER" id="PTHR11596">
    <property type="entry name" value="ALKALINE PHOSPHATASE"/>
    <property type="match status" value="1"/>
</dbReference>
<proteinExistence type="inferred from homology"/>
<evidence type="ECO:0000256" key="5">
    <source>
        <dbReference type="ARBA" id="ARBA00022833"/>
    </source>
</evidence>
<keyword evidence="5 8" id="KW-0862">Zinc</keyword>
<dbReference type="InterPro" id="IPR018299">
    <property type="entry name" value="Alkaline_phosphatase_AS"/>
</dbReference>
<accession>A0A846QR06</accession>
<keyword evidence="2" id="KW-0597">Phosphoprotein</keyword>
<dbReference type="EMBL" id="JAATJA010000001">
    <property type="protein sequence ID" value="NJB67634.1"/>
    <property type="molecule type" value="Genomic_DNA"/>
</dbReference>
<sequence length="496" mass="52838">MDTPHRFALRLRLLLIPLLVLAALHGTNPAFADDATGRNLHPKYVFLLIGDGMGLAQRAAAAAFAGHKLVMDTLPATGLTATQAFDRAITDSAAAGTALATGSKTRISRIGIGPDGERLQSVAEFAHARGMKVGIVTTVSVDHATPAAFYAHVENRSMYHEIAHQLAESGFEYFAGGGLKDPEGRKSKHPKGDARDTLRSAGYRFVDDRAGFLALSAADGKVIVTAPRTHRSGSLPLAIDARPGDTTLAEFTAKGIELLDNPNGFFIMIEGGMIDWACHGNDVATTVREVLAFDDAVAEAVRFARSHPDDTLVVVTADHETGGLALGFAGTDYESAPQLLAAQKVSFRVFTDDVLARFRDGDGPKDFDSFRPIVTEHFGLTFSDGEATPLRLAPQEEAALRDAFALSMRGLPKKNRNAQVSLLYGKDDPLTVTLTRILANKAGMGWTTFAHTAAPVVTTAMGAGSEAFDGFHDNTDIAKVIRRTIDAAHPVANVVN</sequence>
<keyword evidence="12" id="KW-1185">Reference proteome</keyword>
<feature type="chain" id="PRO_5033013590" evidence="10">
    <location>
        <begin position="33"/>
        <end position="496"/>
    </location>
</feature>
<feature type="binding site" evidence="8">
    <location>
        <position position="143"/>
    </location>
    <ligand>
        <name>Mg(2+)</name>
        <dbReference type="ChEBI" id="CHEBI:18420"/>
    </ligand>
</feature>
<protein>
    <submittedName>
        <fullName evidence="11">Alkaline phosphatase</fullName>
        <ecNumber evidence="11">3.1.3.1</ecNumber>
    </submittedName>
</protein>
<feature type="binding site" evidence="8">
    <location>
        <position position="451"/>
    </location>
    <ligand>
        <name>Zn(2+)</name>
        <dbReference type="ChEBI" id="CHEBI:29105"/>
        <label>2</label>
    </ligand>
</feature>
<keyword evidence="10" id="KW-0732">Signal</keyword>
<comment type="caution">
    <text evidence="11">The sequence shown here is derived from an EMBL/GenBank/DDBJ whole genome shotgun (WGS) entry which is preliminary data.</text>
</comment>
<reference evidence="11 12" key="1">
    <citation type="submission" date="2020-03" db="EMBL/GenBank/DDBJ databases">
        <title>Genomic Encyclopedia of Type Strains, Phase IV (KMG-IV): sequencing the most valuable type-strain genomes for metagenomic binning, comparative biology and taxonomic classification.</title>
        <authorList>
            <person name="Goeker M."/>
        </authorList>
    </citation>
    <scope>NUCLEOTIDE SEQUENCE [LARGE SCALE GENOMIC DNA]</scope>
    <source>
        <strain evidence="11 12">DSM 24233</strain>
    </source>
</reference>
<dbReference type="InterPro" id="IPR017850">
    <property type="entry name" value="Alkaline_phosphatase_core_sf"/>
</dbReference>
<feature type="binding site" evidence="8">
    <location>
        <position position="319"/>
    </location>
    <ligand>
        <name>Zn(2+)</name>
        <dbReference type="ChEBI" id="CHEBI:29105"/>
        <label>2</label>
    </ligand>
</feature>
<dbReference type="Proteomes" id="UP000580856">
    <property type="component" value="Unassembled WGS sequence"/>
</dbReference>
<keyword evidence="4 11" id="KW-0378">Hydrolase</keyword>
<dbReference type="SUPFAM" id="SSF53649">
    <property type="entry name" value="Alkaline phosphatase-like"/>
    <property type="match status" value="1"/>
</dbReference>
<dbReference type="Gene3D" id="3.40.720.10">
    <property type="entry name" value="Alkaline Phosphatase, subunit A"/>
    <property type="match status" value="1"/>
</dbReference>
<evidence type="ECO:0000256" key="7">
    <source>
        <dbReference type="PIRSR" id="PIRSR601952-1"/>
    </source>
</evidence>
<comment type="cofactor">
    <cofactor evidence="8">
        <name>Zn(2+)</name>
        <dbReference type="ChEBI" id="CHEBI:29105"/>
    </cofactor>
    <text evidence="8">Binds 2 Zn(2+) ions.</text>
</comment>
<dbReference type="GO" id="GO:0004035">
    <property type="term" value="F:alkaline phosphatase activity"/>
    <property type="evidence" value="ECO:0007669"/>
    <property type="project" value="UniProtKB-EC"/>
</dbReference>
<comment type="similarity">
    <text evidence="1 9">Belongs to the alkaline phosphatase family.</text>
</comment>
<dbReference type="CDD" id="cd16012">
    <property type="entry name" value="ALP"/>
    <property type="match status" value="1"/>
</dbReference>
<gene>
    <name evidence="11" type="ORF">GGQ74_001274</name>
</gene>
<dbReference type="EC" id="3.1.3.1" evidence="11"/>
<evidence type="ECO:0000256" key="6">
    <source>
        <dbReference type="ARBA" id="ARBA00022842"/>
    </source>
</evidence>
<dbReference type="Pfam" id="PF00245">
    <property type="entry name" value="Alk_phosphatase"/>
    <property type="match status" value="1"/>
</dbReference>
<dbReference type="GO" id="GO:0046872">
    <property type="term" value="F:metal ion binding"/>
    <property type="evidence" value="ECO:0007669"/>
    <property type="project" value="UniProtKB-KW"/>
</dbReference>
<feature type="binding site" evidence="8">
    <location>
        <position position="318"/>
    </location>
    <ligand>
        <name>Zn(2+)</name>
        <dbReference type="ChEBI" id="CHEBI:29105"/>
        <label>2</label>
    </ligand>
</feature>
<dbReference type="PRINTS" id="PR00113">
    <property type="entry name" value="ALKPHPHTASE"/>
</dbReference>
<evidence type="ECO:0000256" key="3">
    <source>
        <dbReference type="ARBA" id="ARBA00022723"/>
    </source>
</evidence>
<feature type="binding site" evidence="8">
    <location>
        <position position="51"/>
    </location>
    <ligand>
        <name>Mg(2+)</name>
        <dbReference type="ChEBI" id="CHEBI:18420"/>
    </ligand>
</feature>
<dbReference type="PANTHER" id="PTHR11596:SF5">
    <property type="entry name" value="ALKALINE PHOSPHATASE"/>
    <property type="match status" value="1"/>
</dbReference>
<evidence type="ECO:0000256" key="1">
    <source>
        <dbReference type="ARBA" id="ARBA00005984"/>
    </source>
</evidence>
<keyword evidence="6 8" id="KW-0460">Magnesium</keyword>
<feature type="binding site" evidence="8">
    <location>
        <position position="275"/>
    </location>
    <ligand>
        <name>Zn(2+)</name>
        <dbReference type="ChEBI" id="CHEBI:29105"/>
        <label>2</label>
    </ligand>
</feature>
<feature type="binding site" evidence="8">
    <location>
        <position position="145"/>
    </location>
    <ligand>
        <name>Mg(2+)</name>
        <dbReference type="ChEBI" id="CHEBI:18420"/>
    </ligand>
</feature>
<dbReference type="RefSeq" id="WP_167940672.1">
    <property type="nucleotide sequence ID" value="NZ_JAATJA010000001.1"/>
</dbReference>
<evidence type="ECO:0000256" key="2">
    <source>
        <dbReference type="ARBA" id="ARBA00022553"/>
    </source>
</evidence>
<dbReference type="PROSITE" id="PS00123">
    <property type="entry name" value="ALKALINE_PHOSPHATASE"/>
    <property type="match status" value="1"/>
</dbReference>